<evidence type="ECO:0000256" key="5">
    <source>
        <dbReference type="ARBA" id="ARBA00023159"/>
    </source>
</evidence>
<keyword evidence="3" id="KW-0805">Transcription regulation</keyword>
<evidence type="ECO:0000256" key="9">
    <source>
        <dbReference type="SAM" id="MobiDB-lite"/>
    </source>
</evidence>
<evidence type="ECO:0000259" key="10">
    <source>
        <dbReference type="PROSITE" id="PS51032"/>
    </source>
</evidence>
<evidence type="ECO:0000256" key="4">
    <source>
        <dbReference type="ARBA" id="ARBA00023125"/>
    </source>
</evidence>
<dbReference type="InterPro" id="IPR051758">
    <property type="entry name" value="ERF/AP2-like"/>
</dbReference>
<evidence type="ECO:0000256" key="8">
    <source>
        <dbReference type="ARBA" id="ARBA00024343"/>
    </source>
</evidence>
<dbReference type="Proteomes" id="UP001177140">
    <property type="component" value="Unassembled WGS sequence"/>
</dbReference>
<dbReference type="Pfam" id="PF00847">
    <property type="entry name" value="AP2"/>
    <property type="match status" value="1"/>
</dbReference>
<feature type="region of interest" description="Disordered" evidence="9">
    <location>
        <begin position="1"/>
        <end position="126"/>
    </location>
</feature>
<dbReference type="GO" id="GO:0009873">
    <property type="term" value="P:ethylene-activated signaling pathway"/>
    <property type="evidence" value="ECO:0007669"/>
    <property type="project" value="UniProtKB-KW"/>
</dbReference>
<evidence type="ECO:0000256" key="7">
    <source>
        <dbReference type="ARBA" id="ARBA00023242"/>
    </source>
</evidence>
<keyword evidence="2" id="KW-0936">Ethylene signaling pathway</keyword>
<dbReference type="PRINTS" id="PR00367">
    <property type="entry name" value="ETHRSPELEMNT"/>
</dbReference>
<dbReference type="PROSITE" id="PS51032">
    <property type="entry name" value="AP2_ERF"/>
    <property type="match status" value="1"/>
</dbReference>
<dbReference type="SUPFAM" id="SSF54171">
    <property type="entry name" value="DNA-binding domain"/>
    <property type="match status" value="1"/>
</dbReference>
<dbReference type="InterPro" id="IPR001471">
    <property type="entry name" value="AP2/ERF_dom"/>
</dbReference>
<keyword evidence="6" id="KW-0804">Transcription</keyword>
<keyword evidence="5" id="KW-0010">Activator</keyword>
<dbReference type="PANTHER" id="PTHR31657">
    <property type="entry name" value="ETHYLENE-RESPONSIVE TRANSCRIPTION FACTOR ERF061"/>
    <property type="match status" value="1"/>
</dbReference>
<feature type="compositionally biased region" description="Low complexity" evidence="9">
    <location>
        <begin position="258"/>
        <end position="269"/>
    </location>
</feature>
<dbReference type="AlphaFoldDB" id="A0AA41V825"/>
<organism evidence="11 12">
    <name type="scientific">Papaver nudicaule</name>
    <name type="common">Iceland poppy</name>
    <dbReference type="NCBI Taxonomy" id="74823"/>
    <lineage>
        <taxon>Eukaryota</taxon>
        <taxon>Viridiplantae</taxon>
        <taxon>Streptophyta</taxon>
        <taxon>Embryophyta</taxon>
        <taxon>Tracheophyta</taxon>
        <taxon>Spermatophyta</taxon>
        <taxon>Magnoliopsida</taxon>
        <taxon>Ranunculales</taxon>
        <taxon>Papaveraceae</taxon>
        <taxon>Papaveroideae</taxon>
        <taxon>Papaver</taxon>
    </lineage>
</organism>
<accession>A0AA41V825</accession>
<evidence type="ECO:0000313" key="12">
    <source>
        <dbReference type="Proteomes" id="UP001177140"/>
    </source>
</evidence>
<dbReference type="PANTHER" id="PTHR31657:SF19">
    <property type="entry name" value="ETHYLENE-RESPONSIVE TRANSCRIPTION FACTOR ERF053"/>
    <property type="match status" value="1"/>
</dbReference>
<feature type="compositionally biased region" description="Low complexity" evidence="9">
    <location>
        <begin position="94"/>
        <end position="104"/>
    </location>
</feature>
<gene>
    <name evidence="11" type="ORF">MKW94_028463</name>
</gene>
<evidence type="ECO:0000256" key="3">
    <source>
        <dbReference type="ARBA" id="ARBA00023015"/>
    </source>
</evidence>
<evidence type="ECO:0000256" key="6">
    <source>
        <dbReference type="ARBA" id="ARBA00023163"/>
    </source>
</evidence>
<sequence length="410" mass="46082">MVGKGKDQSSSSERHQWKPNFKEVSISPRPHKNCQSHQEFHHPYSSSSSSNSPTTSNTNSNSIPPNSSSRLVFPFSYDASQPIPYYQPPPPPLQQQHNQHQQQQMISFGNPGQMGYPPFLQGGDDQSLQQQKQQLLQYWSDTLNLSPRGKMLMMNRLADQNSRNLFRFPAPLGINTTTKLYRGVRQRHWGKWVAEIRLPRNRTRLWLGTFDTAEDAALAYDREAFKLRGENARLNFPHLFLGKTNEDKVSTSTPPPCSSSSPQDSNTPTGVNDADIISMAAIQESPSDDNSYRPDSYQDNDFTQSGFGSNEVEACGSDQTTMEVNEQLDSSVKCEGFVDDSQDHMIWGDMEEALFNSIQGGWGPNSPVWDDFPTIPNSHQSDHHFYGGNSTLENSSSTCPMQMFLWGDGD</sequence>
<feature type="domain" description="AP2/ERF" evidence="10">
    <location>
        <begin position="180"/>
        <end position="237"/>
    </location>
</feature>
<feature type="region of interest" description="Disordered" evidence="9">
    <location>
        <begin position="245"/>
        <end position="272"/>
    </location>
</feature>
<reference evidence="11" key="1">
    <citation type="submission" date="2022-03" db="EMBL/GenBank/DDBJ databases">
        <title>A functionally conserved STORR gene fusion in Papaver species that diverged 16.8 million years ago.</title>
        <authorList>
            <person name="Catania T."/>
        </authorList>
    </citation>
    <scope>NUCLEOTIDE SEQUENCE</scope>
    <source>
        <strain evidence="11">S-191538</strain>
    </source>
</reference>
<evidence type="ECO:0000256" key="1">
    <source>
        <dbReference type="ARBA" id="ARBA00004123"/>
    </source>
</evidence>
<comment type="subcellular location">
    <subcellularLocation>
        <location evidence="1">Nucleus</location>
    </subcellularLocation>
</comment>
<evidence type="ECO:0000256" key="2">
    <source>
        <dbReference type="ARBA" id="ARBA00022745"/>
    </source>
</evidence>
<feature type="compositionally biased region" description="Low complexity" evidence="9">
    <location>
        <begin position="45"/>
        <end position="69"/>
    </location>
</feature>
<dbReference type="GO" id="GO:0005634">
    <property type="term" value="C:nucleus"/>
    <property type="evidence" value="ECO:0007669"/>
    <property type="project" value="UniProtKB-SubCell"/>
</dbReference>
<feature type="compositionally biased region" description="Basic and acidic residues" evidence="9">
    <location>
        <begin position="1"/>
        <end position="16"/>
    </location>
</feature>
<dbReference type="FunFam" id="3.30.730.10:FF:000001">
    <property type="entry name" value="Ethylene-responsive transcription factor 2"/>
    <property type="match status" value="1"/>
</dbReference>
<dbReference type="EMBL" id="JAJJMA010160699">
    <property type="protein sequence ID" value="MCL7035777.1"/>
    <property type="molecule type" value="Genomic_DNA"/>
</dbReference>
<dbReference type="GO" id="GO:0003700">
    <property type="term" value="F:DNA-binding transcription factor activity"/>
    <property type="evidence" value="ECO:0007669"/>
    <property type="project" value="InterPro"/>
</dbReference>
<dbReference type="GO" id="GO:0000976">
    <property type="term" value="F:transcription cis-regulatory region binding"/>
    <property type="evidence" value="ECO:0007669"/>
    <property type="project" value="UniProtKB-ARBA"/>
</dbReference>
<keyword evidence="7" id="KW-0539">Nucleus</keyword>
<dbReference type="SMART" id="SM00380">
    <property type="entry name" value="AP2"/>
    <property type="match status" value="1"/>
</dbReference>
<proteinExistence type="inferred from homology"/>
<dbReference type="InterPro" id="IPR036955">
    <property type="entry name" value="AP2/ERF_dom_sf"/>
</dbReference>
<comment type="similarity">
    <text evidence="8">Belongs to the AP2/ERF transcription factor family. ERF subfamily.</text>
</comment>
<keyword evidence="12" id="KW-1185">Reference proteome</keyword>
<dbReference type="CDD" id="cd00018">
    <property type="entry name" value="AP2"/>
    <property type="match status" value="1"/>
</dbReference>
<comment type="caution">
    <text evidence="11">The sequence shown here is derived from an EMBL/GenBank/DDBJ whole genome shotgun (WGS) entry which is preliminary data.</text>
</comment>
<protein>
    <recommendedName>
        <fullName evidence="10">AP2/ERF domain-containing protein</fullName>
    </recommendedName>
</protein>
<dbReference type="InterPro" id="IPR016177">
    <property type="entry name" value="DNA-bd_dom_sf"/>
</dbReference>
<keyword evidence="4" id="KW-0238">DNA-binding</keyword>
<name>A0AA41V825_PAPNU</name>
<dbReference type="Gene3D" id="3.30.730.10">
    <property type="entry name" value="AP2/ERF domain"/>
    <property type="match status" value="1"/>
</dbReference>
<evidence type="ECO:0000313" key="11">
    <source>
        <dbReference type="EMBL" id="MCL7035777.1"/>
    </source>
</evidence>